<evidence type="ECO:0000259" key="7">
    <source>
        <dbReference type="PROSITE" id="PS51845"/>
    </source>
</evidence>
<dbReference type="GO" id="GO:0046872">
    <property type="term" value="F:metal ion binding"/>
    <property type="evidence" value="ECO:0007669"/>
    <property type="project" value="UniProtKB-KW"/>
</dbReference>
<evidence type="ECO:0000256" key="4">
    <source>
        <dbReference type="PIRSR" id="PIRSR623088-2"/>
    </source>
</evidence>
<dbReference type="GO" id="GO:0007165">
    <property type="term" value="P:signal transduction"/>
    <property type="evidence" value="ECO:0007669"/>
    <property type="project" value="InterPro"/>
</dbReference>
<protein>
    <submittedName>
        <fullName evidence="8">3'5'-cyclic nucleotide phosphodiesterase family protein</fullName>
    </submittedName>
</protein>
<dbReference type="PROSITE" id="PS51845">
    <property type="entry name" value="PDEASE_I_2"/>
    <property type="match status" value="1"/>
</dbReference>
<sequence length="1285" mass="147305">MASIKVLKKIHEQQERKSLVKDLIALRPISPVVTKDSHPLEVLYHDENPPPPPIDQFAPYLSRKLTIKRNERIEKMRIKKRPETALDFQLTNSRSSQKRYDPNSPSQLTKTQGIIKVNKTLPMLPNKNQRSLSPNPSKRNNDINDLNTSSQNSNAISSYQTEIYSPSDKENRNKQKNNKQANHHNLSYASSHANIIYDEDALPKLANKATTYGNPSNNNLKTTFITAQEISAPQMSDISLHLKQEQTFDKIVAGTATMALHRCIETTLQMYFLAEKVLYFHDISSVKVLYCPSTTAYCPHGIGLIGYVQYSREIIRLKEAQKHISYNFSIEGNQIMPNNHVLIFPIFDGFSNVKGIVVVMRKKDSPVFTDDDEKFVEYFQCKVKNYARWLFQPALDDNFASDLMKTYRLTQFVDIISEKLSSLFTCRAAEIWRLNTDTNIISKYTSTSKKAVTIPSSESGIGGYVLRNCSPISCITQRVHAAYYEKTDGCRDYSCLSIPVKDPDNPYYYAVVLRGKRTPQFFTDNDEKILARVIPYVIAALTSAEIVEKNHKALKDSMHQQKNLRALLEVAEYLSCQLKMDDLIPNIMTRACELVKADRCSLFMVNETHDKLVTSFQGGLANAIEIPINAGIVGFTATTGEILNIKDAYEDPRFNRATDLATGYRTLSILSVPIFDERSQICGVTEMINKLDGIFTQEDESMIKIFNVFCGISLENARLYRASIDLSLQLRSFLDISYSLSQPQTIKKCIEEILRNSRKVIGAVRAALYMLENSGISFDPYVLDEDIEAKIRKNEMKKQEDIEDSLGVKRAIISKLLQGQTSKFDQEKLLEEEGRNKVIEHVITLKESLMENDPMRPERSIICVPIISSDRAIMGAVLMQWKKNGSKFTFDEQKLLESYSVFLSISLERSRLKSIAQLGTIEVEIQTWITQEERTQICIPQRLKLTEAQMTQAISKDFDPSNFKGMDLFKINYYFFSIFDILKTFKIHSEMFYHFLHDVKETYNAVPYHNWIHACDVTQYTAYTLHSTGLDTVLNKFEIFALLIASICHDANHDGFSNQYNVKAQTPLGILFRNQSVMETHHCSVMIGVLTKDTSNLLYSLDDTESTKMWTLLINLILATDMARHFSIMEKAEQMIRRNRPSDPWFSRENDRLLVMQLLIKSADISNVSRKFELANKWCSYLCEEYFIQGDLEKAYGMEISPMNDREKIEKEKLQIDFYRNVCLPLFEMDAKISPATEVQVEQIKSNMKIWEEKLLEKMEEEKNKEMAEAETLASQNALAMTKES</sequence>
<dbReference type="SUPFAM" id="SSF55781">
    <property type="entry name" value="GAF domain-like"/>
    <property type="match status" value="4"/>
</dbReference>
<feature type="binding site" evidence="4">
    <location>
        <position position="1050"/>
    </location>
    <ligand>
        <name>AMP</name>
        <dbReference type="ChEBI" id="CHEBI:456215"/>
    </ligand>
</feature>
<dbReference type="Gene3D" id="1.10.1300.10">
    <property type="entry name" value="3'5'-cyclic nucleotide phosphodiesterase, catalytic domain"/>
    <property type="match status" value="1"/>
</dbReference>
<name>A0A1J4KTK0_9EUKA</name>
<dbReference type="GeneID" id="94832794"/>
<gene>
    <name evidence="8" type="ORF">TRFO_14916</name>
</gene>
<dbReference type="InterPro" id="IPR029016">
    <property type="entry name" value="GAF-like_dom_sf"/>
</dbReference>
<feature type="binding site" evidence="5">
    <location>
        <position position="1050"/>
    </location>
    <ligand>
        <name>Zn(2+)</name>
        <dbReference type="ChEBI" id="CHEBI:29105"/>
        <label>2</label>
    </ligand>
</feature>
<feature type="compositionally biased region" description="Polar residues" evidence="6">
    <location>
        <begin position="126"/>
        <end position="164"/>
    </location>
</feature>
<dbReference type="EMBL" id="MLAK01000335">
    <property type="protein sequence ID" value="OHT14625.1"/>
    <property type="molecule type" value="Genomic_DNA"/>
</dbReference>
<feature type="binding site" evidence="5">
    <location>
        <position position="1049"/>
    </location>
    <ligand>
        <name>Zn(2+)</name>
        <dbReference type="ChEBI" id="CHEBI:29105"/>
        <label>1</label>
    </ligand>
</feature>
<feature type="binding site" evidence="5">
    <location>
        <position position="1013"/>
    </location>
    <ligand>
        <name>Zn(2+)</name>
        <dbReference type="ChEBI" id="CHEBI:29105"/>
        <label>1</label>
    </ligand>
</feature>
<evidence type="ECO:0000256" key="3">
    <source>
        <dbReference type="PIRSR" id="PIRSR623088-1"/>
    </source>
</evidence>
<dbReference type="GO" id="GO:0004114">
    <property type="term" value="F:3',5'-cyclic-nucleotide phosphodiesterase activity"/>
    <property type="evidence" value="ECO:0007669"/>
    <property type="project" value="InterPro"/>
</dbReference>
<proteinExistence type="predicted"/>
<evidence type="ECO:0000256" key="2">
    <source>
        <dbReference type="ARBA" id="ARBA00022801"/>
    </source>
</evidence>
<dbReference type="OrthoDB" id="68317at2759"/>
<feature type="region of interest" description="Disordered" evidence="6">
    <location>
        <begin position="1262"/>
        <end position="1285"/>
    </location>
</feature>
<feature type="active site" description="Proton donor" evidence="3">
    <location>
        <position position="1009"/>
    </location>
</feature>
<evidence type="ECO:0000256" key="5">
    <source>
        <dbReference type="PIRSR" id="PIRSR623088-3"/>
    </source>
</evidence>
<evidence type="ECO:0000313" key="8">
    <source>
        <dbReference type="EMBL" id="OHT14625.1"/>
    </source>
</evidence>
<dbReference type="RefSeq" id="XP_068367761.1">
    <property type="nucleotide sequence ID" value="XM_068498090.1"/>
</dbReference>
<comment type="caution">
    <text evidence="8">The sequence shown here is derived from an EMBL/GenBank/DDBJ whole genome shotgun (WGS) entry which is preliminary data.</text>
</comment>
<dbReference type="SMART" id="SM00065">
    <property type="entry name" value="GAF"/>
    <property type="match status" value="3"/>
</dbReference>
<dbReference type="InterPro" id="IPR036971">
    <property type="entry name" value="PDEase_catalytic_dom_sf"/>
</dbReference>
<feature type="binding site" evidence="4">
    <location>
        <position position="1215"/>
    </location>
    <ligand>
        <name>AMP</name>
        <dbReference type="ChEBI" id="CHEBI:456215"/>
    </ligand>
</feature>
<feature type="region of interest" description="Disordered" evidence="6">
    <location>
        <begin position="76"/>
        <end position="183"/>
    </location>
</feature>
<feature type="binding site" evidence="5">
    <location>
        <position position="1050"/>
    </location>
    <ligand>
        <name>Zn(2+)</name>
        <dbReference type="ChEBI" id="CHEBI:29105"/>
        <label>1</label>
    </ligand>
</feature>
<feature type="binding site" evidence="4">
    <location>
        <begin position="1009"/>
        <end position="1013"/>
    </location>
    <ligand>
        <name>AMP</name>
        <dbReference type="ChEBI" id="CHEBI:456215"/>
    </ligand>
</feature>
<evidence type="ECO:0000256" key="1">
    <source>
        <dbReference type="ARBA" id="ARBA00022723"/>
    </source>
</evidence>
<dbReference type="InterPro" id="IPR002073">
    <property type="entry name" value="PDEase_catalytic_dom"/>
</dbReference>
<keyword evidence="9" id="KW-1185">Reference proteome</keyword>
<dbReference type="SUPFAM" id="SSF109604">
    <property type="entry name" value="HD-domain/PDEase-like"/>
    <property type="match status" value="1"/>
</dbReference>
<feature type="binding site" evidence="5">
    <location>
        <position position="1164"/>
    </location>
    <ligand>
        <name>Zn(2+)</name>
        <dbReference type="ChEBI" id="CHEBI:29105"/>
        <label>1</label>
    </ligand>
</feature>
<organism evidence="8 9">
    <name type="scientific">Tritrichomonas foetus</name>
    <dbReference type="NCBI Taxonomy" id="1144522"/>
    <lineage>
        <taxon>Eukaryota</taxon>
        <taxon>Metamonada</taxon>
        <taxon>Parabasalia</taxon>
        <taxon>Tritrichomonadida</taxon>
        <taxon>Tritrichomonadidae</taxon>
        <taxon>Tritrichomonas</taxon>
    </lineage>
</organism>
<dbReference type="PRINTS" id="PR00387">
    <property type="entry name" value="PDIESTERASE1"/>
</dbReference>
<evidence type="ECO:0000313" key="9">
    <source>
        <dbReference type="Proteomes" id="UP000179807"/>
    </source>
</evidence>
<feature type="compositionally biased region" description="Polar residues" evidence="6">
    <location>
        <begin position="103"/>
        <end position="112"/>
    </location>
</feature>
<keyword evidence="2" id="KW-0378">Hydrolase</keyword>
<dbReference type="VEuPathDB" id="TrichDB:TRFO_14916"/>
<dbReference type="PANTHER" id="PTHR11347">
    <property type="entry name" value="CYCLIC NUCLEOTIDE PHOSPHODIESTERASE"/>
    <property type="match status" value="1"/>
</dbReference>
<keyword evidence="1 5" id="KW-0479">Metal-binding</keyword>
<dbReference type="Pfam" id="PF01590">
    <property type="entry name" value="GAF"/>
    <property type="match status" value="1"/>
</dbReference>
<accession>A0A1J4KTK0</accession>
<dbReference type="InterPro" id="IPR003018">
    <property type="entry name" value="GAF"/>
</dbReference>
<evidence type="ECO:0000256" key="6">
    <source>
        <dbReference type="SAM" id="MobiDB-lite"/>
    </source>
</evidence>
<feature type="domain" description="PDEase" evidence="7">
    <location>
        <begin position="935"/>
        <end position="1258"/>
    </location>
</feature>
<dbReference type="InterPro" id="IPR023088">
    <property type="entry name" value="PDEase"/>
</dbReference>
<dbReference type="Gene3D" id="3.30.450.40">
    <property type="match status" value="4"/>
</dbReference>
<feature type="binding site" evidence="4">
    <location>
        <position position="1164"/>
    </location>
    <ligand>
        <name>AMP</name>
        <dbReference type="ChEBI" id="CHEBI:456215"/>
    </ligand>
</feature>
<reference evidence="8" key="1">
    <citation type="submission" date="2016-10" db="EMBL/GenBank/DDBJ databases">
        <authorList>
            <person name="Benchimol M."/>
            <person name="Almeida L.G."/>
            <person name="Vasconcelos A.T."/>
            <person name="Perreira-Neves A."/>
            <person name="Rosa I.A."/>
            <person name="Tasca T."/>
            <person name="Bogo M.R."/>
            <person name="de Souza W."/>
        </authorList>
    </citation>
    <scope>NUCLEOTIDE SEQUENCE [LARGE SCALE GENOMIC DNA]</scope>
    <source>
        <strain evidence="8">K</strain>
    </source>
</reference>
<dbReference type="Proteomes" id="UP000179807">
    <property type="component" value="Unassembled WGS sequence"/>
</dbReference>
<dbReference type="Pfam" id="PF00233">
    <property type="entry name" value="PDEase_I"/>
    <property type="match status" value="1"/>
</dbReference>